<dbReference type="Proteomes" id="UP000244892">
    <property type="component" value="Chromosome"/>
</dbReference>
<accession>A0A2U8FR97</accession>
<evidence type="ECO:0000259" key="5">
    <source>
        <dbReference type="PROSITE" id="PS51900"/>
    </source>
</evidence>
<dbReference type="InterPro" id="IPR011010">
    <property type="entry name" value="DNA_brk_join_enz"/>
</dbReference>
<dbReference type="InterPro" id="IPR024457">
    <property type="entry name" value="Putative_integrase_N"/>
</dbReference>
<dbReference type="GO" id="GO:0015074">
    <property type="term" value="P:DNA integration"/>
    <property type="evidence" value="ECO:0007669"/>
    <property type="project" value="UniProtKB-KW"/>
</dbReference>
<dbReference type="KEGG" id="aon:DEH84_08710"/>
<evidence type="ECO:0000313" key="7">
    <source>
        <dbReference type="Proteomes" id="UP000244892"/>
    </source>
</evidence>
<dbReference type="InterPro" id="IPR044068">
    <property type="entry name" value="CB"/>
</dbReference>
<dbReference type="InterPro" id="IPR024456">
    <property type="entry name" value="Integrase_catalytic_putative"/>
</dbReference>
<evidence type="ECO:0000256" key="3">
    <source>
        <dbReference type="PROSITE-ProRule" id="PRU01248"/>
    </source>
</evidence>
<feature type="region of interest" description="Disordered" evidence="4">
    <location>
        <begin position="379"/>
        <end position="398"/>
    </location>
</feature>
<dbReference type="OrthoDB" id="5394387at2"/>
<proteinExistence type="predicted"/>
<feature type="compositionally biased region" description="Polar residues" evidence="4">
    <location>
        <begin position="21"/>
        <end position="32"/>
    </location>
</feature>
<dbReference type="SUPFAM" id="SSF56349">
    <property type="entry name" value="DNA breaking-rejoining enzymes"/>
    <property type="match status" value="1"/>
</dbReference>
<organism evidence="6 7">
    <name type="scientific">Aquabacterium olei</name>
    <dbReference type="NCBI Taxonomy" id="1296669"/>
    <lineage>
        <taxon>Bacteria</taxon>
        <taxon>Pseudomonadati</taxon>
        <taxon>Pseudomonadota</taxon>
        <taxon>Betaproteobacteria</taxon>
        <taxon>Burkholderiales</taxon>
        <taxon>Aquabacterium</taxon>
    </lineage>
</organism>
<protein>
    <submittedName>
        <fullName evidence="6">Integrase</fullName>
    </submittedName>
</protein>
<feature type="region of interest" description="Disordered" evidence="4">
    <location>
        <begin position="1"/>
        <end position="52"/>
    </location>
</feature>
<dbReference type="Gene3D" id="1.10.150.130">
    <property type="match status" value="1"/>
</dbReference>
<keyword evidence="7" id="KW-1185">Reference proteome</keyword>
<sequence>MSDSSPPRSTTLRSPRRRVQEASSPGRSSQHQPARRQSWAGKSPQDILAHYPTGKTPPLKVLEVLIELFNTLHTSMAKTVSHKTRQERAQFLRRFFRDLKTKAGFKTVPDPRNLGQKHIRAMVQVWQQEHLAPATIQTYLSFLRGLAMWMGKHGFVRSPDHYGLSVDEYQRHEYASRDKGWSAQGVDIDTVIAQVCEHDRFVGASLRLIRAMGLRRKESVLFRPFESIVPFESTGLPPVDKSADRYARIKGKGGRVRHIPLDSPERLAAVAFAQGVVSSQDAHMGNPAHDLRKNLRHFDYVLTKFGITVRERGVTAHGLRHEVLISHYEALAGTAPPVRGGQMVPPELDRQARQSVSRLAGHARIRASGAYLGAVRVQRHPGSLDVDGKTEAPPEGSS</sequence>
<name>A0A2U8FR97_9BURK</name>
<dbReference type="EMBL" id="CP029210">
    <property type="protein sequence ID" value="AWI53500.1"/>
    <property type="molecule type" value="Genomic_DNA"/>
</dbReference>
<dbReference type="InterPro" id="IPR010998">
    <property type="entry name" value="Integrase_recombinase_N"/>
</dbReference>
<feature type="compositionally biased region" description="Low complexity" evidence="4">
    <location>
        <begin position="1"/>
        <end position="13"/>
    </location>
</feature>
<evidence type="ECO:0000256" key="2">
    <source>
        <dbReference type="ARBA" id="ARBA00023125"/>
    </source>
</evidence>
<dbReference type="Pfam" id="PF12835">
    <property type="entry name" value="Integrase_1"/>
    <property type="match status" value="1"/>
</dbReference>
<evidence type="ECO:0000313" key="6">
    <source>
        <dbReference type="EMBL" id="AWI53500.1"/>
    </source>
</evidence>
<dbReference type="GO" id="GO:0003677">
    <property type="term" value="F:DNA binding"/>
    <property type="evidence" value="ECO:0007669"/>
    <property type="project" value="UniProtKB-UniRule"/>
</dbReference>
<evidence type="ECO:0000256" key="4">
    <source>
        <dbReference type="SAM" id="MobiDB-lite"/>
    </source>
</evidence>
<dbReference type="Pfam" id="PF12834">
    <property type="entry name" value="Phage_int_SAM_2"/>
    <property type="match status" value="1"/>
</dbReference>
<keyword evidence="1" id="KW-0229">DNA integration</keyword>
<reference evidence="6 7" key="1">
    <citation type="submission" date="2018-05" db="EMBL/GenBank/DDBJ databases">
        <title>complete genome sequence of Aquabacterium olei NBRC 110486.</title>
        <authorList>
            <person name="Tang B."/>
            <person name="Chang J."/>
            <person name="Zhang L."/>
            <person name="Yang H."/>
        </authorList>
    </citation>
    <scope>NUCLEOTIDE SEQUENCE [LARGE SCALE GENOMIC DNA]</scope>
    <source>
        <strain evidence="6 7">NBRC 110486</strain>
    </source>
</reference>
<keyword evidence="2 3" id="KW-0238">DNA-binding</keyword>
<feature type="domain" description="Core-binding (CB)" evidence="5">
    <location>
        <begin position="60"/>
        <end position="151"/>
    </location>
</feature>
<dbReference type="PROSITE" id="PS51900">
    <property type="entry name" value="CB"/>
    <property type="match status" value="1"/>
</dbReference>
<evidence type="ECO:0000256" key="1">
    <source>
        <dbReference type="ARBA" id="ARBA00022908"/>
    </source>
</evidence>
<gene>
    <name evidence="6" type="ORF">DEH84_08710</name>
</gene>
<dbReference type="AlphaFoldDB" id="A0A2U8FR97"/>